<gene>
    <name evidence="2" type="ORF">AV530_013576</name>
</gene>
<protein>
    <submittedName>
        <fullName evidence="2">Uncharacterized protein</fullName>
    </submittedName>
</protein>
<evidence type="ECO:0000313" key="3">
    <source>
        <dbReference type="Proteomes" id="UP000190648"/>
    </source>
</evidence>
<organism evidence="2 3">
    <name type="scientific">Patagioenas fasciata monilis</name>
    <dbReference type="NCBI Taxonomy" id="372326"/>
    <lineage>
        <taxon>Eukaryota</taxon>
        <taxon>Metazoa</taxon>
        <taxon>Chordata</taxon>
        <taxon>Craniata</taxon>
        <taxon>Vertebrata</taxon>
        <taxon>Euteleostomi</taxon>
        <taxon>Archelosauria</taxon>
        <taxon>Archosauria</taxon>
        <taxon>Dinosauria</taxon>
        <taxon>Saurischia</taxon>
        <taxon>Theropoda</taxon>
        <taxon>Coelurosauria</taxon>
        <taxon>Aves</taxon>
        <taxon>Neognathae</taxon>
        <taxon>Neoaves</taxon>
        <taxon>Columbimorphae</taxon>
        <taxon>Columbiformes</taxon>
        <taxon>Columbidae</taxon>
        <taxon>Patagioenas</taxon>
    </lineage>
</organism>
<comment type="caution">
    <text evidence="2">The sequence shown here is derived from an EMBL/GenBank/DDBJ whole genome shotgun (WGS) entry which is preliminary data.</text>
</comment>
<evidence type="ECO:0000313" key="2">
    <source>
        <dbReference type="EMBL" id="OPJ74223.1"/>
    </source>
</evidence>
<dbReference type="PANTHER" id="PTHR12369:SF46">
    <property type="entry name" value="N-ACETYL-BETA-GLUCOSAMINYL-GLYCOPROTEIN 4-BETA-N-ACETYLGALACTOSAMINYLTRANSFERASE 1"/>
    <property type="match status" value="1"/>
</dbReference>
<dbReference type="Proteomes" id="UP000190648">
    <property type="component" value="Unassembled WGS sequence"/>
</dbReference>
<evidence type="ECO:0000256" key="1">
    <source>
        <dbReference type="SAM" id="MobiDB-lite"/>
    </source>
</evidence>
<feature type="region of interest" description="Disordered" evidence="1">
    <location>
        <begin position="41"/>
        <end position="61"/>
    </location>
</feature>
<dbReference type="PANTHER" id="PTHR12369">
    <property type="entry name" value="CHONDROITIN SYNTHASE"/>
    <property type="match status" value="1"/>
</dbReference>
<dbReference type="AlphaFoldDB" id="A0A1V4JPX9"/>
<name>A0A1V4JPX9_PATFA</name>
<dbReference type="STRING" id="372326.A0A1V4JPX9"/>
<proteinExistence type="predicted"/>
<accession>A0A1V4JPX9</accession>
<reference evidence="2 3" key="1">
    <citation type="submission" date="2016-02" db="EMBL/GenBank/DDBJ databases">
        <title>Band-tailed pigeon sequencing and assembly.</title>
        <authorList>
            <person name="Soares A.E."/>
            <person name="Novak B.J."/>
            <person name="Rice E.S."/>
            <person name="O'Connell B."/>
            <person name="Chang D."/>
            <person name="Weber S."/>
            <person name="Shapiro B."/>
        </authorList>
    </citation>
    <scope>NUCLEOTIDE SEQUENCE [LARGE SCALE GENOMIC DNA]</scope>
    <source>
        <strain evidence="2">BTP2013</strain>
        <tissue evidence="2">Blood</tissue>
    </source>
</reference>
<keyword evidence="3" id="KW-1185">Reference proteome</keyword>
<dbReference type="InterPro" id="IPR051227">
    <property type="entry name" value="CS_glycosyltransferase"/>
</dbReference>
<dbReference type="EMBL" id="LSYS01006880">
    <property type="protein sequence ID" value="OPJ74223.1"/>
    <property type="molecule type" value="Genomic_DNA"/>
</dbReference>
<dbReference type="GO" id="GO:0008376">
    <property type="term" value="F:acetylgalactosaminyltransferase activity"/>
    <property type="evidence" value="ECO:0007669"/>
    <property type="project" value="TreeGrafter"/>
</dbReference>
<sequence>MRVVKWWRVFLPSLKFEVIDSSYISLYTDESSLKMNHVEHIPQSPASHGGGRPWDAHGADMLRPDPRDTFFLSTW</sequence>
<dbReference type="OrthoDB" id="5971499at2759"/>